<dbReference type="OrthoDB" id="2193813at2759"/>
<evidence type="ECO:0000256" key="7">
    <source>
        <dbReference type="SAM" id="MobiDB-lite"/>
    </source>
</evidence>
<keyword evidence="10" id="KW-1185">Reference proteome</keyword>
<dbReference type="AlphaFoldDB" id="A0A7H9AZ19"/>
<evidence type="ECO:0000313" key="10">
    <source>
        <dbReference type="Proteomes" id="UP000509704"/>
    </source>
</evidence>
<dbReference type="RefSeq" id="XP_037142560.1">
    <property type="nucleotide sequence ID" value="XM_037286665.1"/>
</dbReference>
<dbReference type="PANTHER" id="PTHR46469:SF1">
    <property type="entry name" value="TRANSCRIPTION INITIATION FACTOR TFIID SUBUNIT 8"/>
    <property type="match status" value="1"/>
</dbReference>
<keyword evidence="6" id="KW-0539">Nucleus</keyword>
<evidence type="ECO:0000256" key="3">
    <source>
        <dbReference type="ARBA" id="ARBA00017307"/>
    </source>
</evidence>
<dbReference type="KEGG" id="zmk:HG535_0A07740"/>
<keyword evidence="5" id="KW-0804">Transcription</keyword>
<feature type="domain" description="Transcription factor TFIID subunit 8 C-terminal" evidence="8">
    <location>
        <begin position="189"/>
        <end position="236"/>
    </location>
</feature>
<dbReference type="GO" id="GO:0006367">
    <property type="term" value="P:transcription initiation at RNA polymerase II promoter"/>
    <property type="evidence" value="ECO:0007669"/>
    <property type="project" value="TreeGrafter"/>
</dbReference>
<evidence type="ECO:0000256" key="5">
    <source>
        <dbReference type="ARBA" id="ARBA00023163"/>
    </source>
</evidence>
<dbReference type="InterPro" id="IPR019473">
    <property type="entry name" value="TFIID_su8_C"/>
</dbReference>
<accession>A0A7H9AZ19</accession>
<organism evidence="9 10">
    <name type="scientific">Zygotorulaspora mrakii</name>
    <name type="common">Zygosaccharomyces mrakii</name>
    <dbReference type="NCBI Taxonomy" id="42260"/>
    <lineage>
        <taxon>Eukaryota</taxon>
        <taxon>Fungi</taxon>
        <taxon>Dikarya</taxon>
        <taxon>Ascomycota</taxon>
        <taxon>Saccharomycotina</taxon>
        <taxon>Saccharomycetes</taxon>
        <taxon>Saccharomycetales</taxon>
        <taxon>Saccharomycetaceae</taxon>
        <taxon>Zygotorulaspora</taxon>
    </lineage>
</organism>
<protein>
    <recommendedName>
        <fullName evidence="3">Transcription initiation factor TFIID subunit 8</fullName>
    </recommendedName>
</protein>
<name>A0A7H9AZ19_ZYGMR</name>
<evidence type="ECO:0000256" key="2">
    <source>
        <dbReference type="ARBA" id="ARBA00008767"/>
    </source>
</evidence>
<dbReference type="EMBL" id="CP058604">
    <property type="protein sequence ID" value="QLG70832.1"/>
    <property type="molecule type" value="Genomic_DNA"/>
</dbReference>
<keyword evidence="4" id="KW-0805">Transcription regulation</keyword>
<evidence type="ECO:0000313" key="9">
    <source>
        <dbReference type="EMBL" id="QLG70832.1"/>
    </source>
</evidence>
<feature type="region of interest" description="Disordered" evidence="7">
    <location>
        <begin position="438"/>
        <end position="523"/>
    </location>
</feature>
<feature type="compositionally biased region" description="Polar residues" evidence="7">
    <location>
        <begin position="481"/>
        <end position="508"/>
    </location>
</feature>
<evidence type="ECO:0000259" key="8">
    <source>
        <dbReference type="Pfam" id="PF10406"/>
    </source>
</evidence>
<dbReference type="PANTHER" id="PTHR46469">
    <property type="entry name" value="TRANSCRIPTION INITIATION FACTOR TFIID SUBUNIT 8"/>
    <property type="match status" value="1"/>
</dbReference>
<feature type="compositionally biased region" description="Basic and acidic residues" evidence="7">
    <location>
        <begin position="466"/>
        <end position="477"/>
    </location>
</feature>
<reference evidence="9 10" key="1">
    <citation type="submission" date="2020-07" db="EMBL/GenBank/DDBJ databases">
        <title>The yeast mating-type switching endonuclease HO is a domesticated member of an unorthodox homing genetic element family.</title>
        <authorList>
            <person name="Coughlan A.Y."/>
            <person name="Lombardi L."/>
            <person name="Braun-Galleani S."/>
            <person name="Martos A.R."/>
            <person name="Galeote V."/>
            <person name="Bigey F."/>
            <person name="Dequin S."/>
            <person name="Byrne K.P."/>
            <person name="Wolfe K.H."/>
        </authorList>
    </citation>
    <scope>NUCLEOTIDE SEQUENCE [LARGE SCALE GENOMIC DNA]</scope>
    <source>
        <strain evidence="9 10">NRRL Y-6702</strain>
    </source>
</reference>
<comment type="subcellular location">
    <subcellularLocation>
        <location evidence="1">Nucleus</location>
    </subcellularLocation>
</comment>
<dbReference type="CDD" id="cd08049">
    <property type="entry name" value="TAF8"/>
    <property type="match status" value="1"/>
</dbReference>
<dbReference type="InterPro" id="IPR037818">
    <property type="entry name" value="TAF8"/>
</dbReference>
<proteinExistence type="inferred from homology"/>
<evidence type="ECO:0000256" key="1">
    <source>
        <dbReference type="ARBA" id="ARBA00004123"/>
    </source>
</evidence>
<gene>
    <name evidence="9" type="ORF">HG535_0A07740</name>
</gene>
<evidence type="ECO:0000256" key="4">
    <source>
        <dbReference type="ARBA" id="ARBA00023015"/>
    </source>
</evidence>
<comment type="similarity">
    <text evidence="2">Belongs to the TAF8 family.</text>
</comment>
<dbReference type="Pfam" id="PF10406">
    <property type="entry name" value="TAF8_C"/>
    <property type="match status" value="1"/>
</dbReference>
<dbReference type="GeneID" id="59234468"/>
<evidence type="ECO:0000256" key="6">
    <source>
        <dbReference type="ARBA" id="ARBA00023242"/>
    </source>
</evidence>
<dbReference type="Proteomes" id="UP000509704">
    <property type="component" value="Chromosome 1"/>
</dbReference>
<dbReference type="GO" id="GO:0005669">
    <property type="term" value="C:transcription factor TFIID complex"/>
    <property type="evidence" value="ECO:0007669"/>
    <property type="project" value="InterPro"/>
</dbReference>
<sequence>MSVLTNLNKNKKCKVQQITDFPNKKKPEAMADPAKPRYIQLTKLPNLKEVNHVAQETSVDRILAKAIALQLKPLNAEMTKFAFDHLLMLIDDQLDEMIGQLHRISNIQRRESMAKCDIQLFLQGFNVSPSDLDVQGQLSQYISLNFKKEYDSLHAMKESYAGAAEDDVEQIENVLTTLVPPSNSLKYSIPRWFPALPPDHTYKFTPQFNHPITDEVMIRKKIVEEGKNSELALLHLLDRSVESTSDKPIPDFDEKLAAEETNSIYGFSRQKKQRNFTSSSSTGLFCTLPQTNFNVEEYARSRVEIARRKVVEFEQKALQLETNPFLKGSRLIISSNDKITKKQVNREIKTMLRRSFFSMLKSIPDLQIKKKHASEDAEKKRDERLAKMKILHEQKRKETNEKVKNGEINLLDLAHQDEFFGSLDSSDEEGQSGFNLELQSHSQPQEQSREVTSPEPAQDLNLTDQPIKDNISDKENAGFENFQQDPTNGHVNLDNKQQGDLSHIQQHHASSEGDDDGTGFLFNDIANVDDQDSAGIEI</sequence>